<dbReference type="OrthoDB" id="2339873at2"/>
<evidence type="ECO:0000313" key="7">
    <source>
        <dbReference type="Proteomes" id="UP000004095"/>
    </source>
</evidence>
<evidence type="ECO:0000256" key="4">
    <source>
        <dbReference type="PROSITE-ProRule" id="PRU01161"/>
    </source>
</evidence>
<dbReference type="PROSITE" id="PS51635">
    <property type="entry name" value="PNPLA"/>
    <property type="match status" value="1"/>
</dbReference>
<sequence length="340" mass="38335">MSKQTKHLSLALQGGGAHGAFTWGVLDRFLEQEDLILDGFVGTSAGAMNASVLAYGLHIGGRSTARELLHKFWKTNSEYAARTPLQPTWMDGYFGLEGNMDYSPFYRATEVMSLFVSPYQLNPTHHNPLRKILGDLVNFEELQKCKVTKLYVCATNVRRGRAKVFNLSEMSLDAVLASACLPTLFPAVTINGEDYWDGGYMGNPPIFPLISNTQCHDIMLVQINPINIPDTPTSPEGIRDRINELSFNSSLMLEMRRVAFVDRLLKEGINPGDEFQKIRMHNINPEEDLWALNLSSKLNASWGFLTKLKELGRKYADKWLEQNLEHVGEKSTCDIRKTFL</sequence>
<feature type="short sequence motif" description="DGA/G" evidence="4">
    <location>
        <begin position="197"/>
        <end position="199"/>
    </location>
</feature>
<dbReference type="GO" id="GO:0016787">
    <property type="term" value="F:hydrolase activity"/>
    <property type="evidence" value="ECO:0007669"/>
    <property type="project" value="UniProtKB-UniRule"/>
</dbReference>
<feature type="short sequence motif" description="GXSXG" evidence="4">
    <location>
        <begin position="42"/>
        <end position="46"/>
    </location>
</feature>
<dbReference type="InterPro" id="IPR002641">
    <property type="entry name" value="PNPLA_dom"/>
</dbReference>
<dbReference type="Gene3D" id="3.40.1090.10">
    <property type="entry name" value="Cytosolic phospholipase A2 catalytic domain"/>
    <property type="match status" value="2"/>
</dbReference>
<dbReference type="eggNOG" id="COG1752">
    <property type="taxonomic scope" value="Bacteria"/>
</dbReference>
<accession>A1ZE08</accession>
<dbReference type="Pfam" id="PF01734">
    <property type="entry name" value="Patatin"/>
    <property type="match status" value="1"/>
</dbReference>
<proteinExistence type="predicted"/>
<keyword evidence="1 4" id="KW-0378">Hydrolase</keyword>
<keyword evidence="3 4" id="KW-0443">Lipid metabolism</keyword>
<evidence type="ECO:0000313" key="6">
    <source>
        <dbReference type="EMBL" id="EAY31316.1"/>
    </source>
</evidence>
<evidence type="ECO:0000256" key="2">
    <source>
        <dbReference type="ARBA" id="ARBA00022963"/>
    </source>
</evidence>
<reference evidence="6 7" key="1">
    <citation type="submission" date="2007-01" db="EMBL/GenBank/DDBJ databases">
        <authorList>
            <person name="Haygood M."/>
            <person name="Podell S."/>
            <person name="Anderson C."/>
            <person name="Hopkinson B."/>
            <person name="Roe K."/>
            <person name="Barbeau K."/>
            <person name="Gaasterland T."/>
            <person name="Ferriera S."/>
            <person name="Johnson J."/>
            <person name="Kravitz S."/>
            <person name="Beeson K."/>
            <person name="Sutton G."/>
            <person name="Rogers Y.-H."/>
            <person name="Friedman R."/>
            <person name="Frazier M."/>
            <person name="Venter J.C."/>
        </authorList>
    </citation>
    <scope>NUCLEOTIDE SEQUENCE [LARGE SCALE GENOMIC DNA]</scope>
    <source>
        <strain evidence="6 7">ATCC 23134</strain>
    </source>
</reference>
<dbReference type="SUPFAM" id="SSF52151">
    <property type="entry name" value="FabD/lysophospholipase-like"/>
    <property type="match status" value="1"/>
</dbReference>
<keyword evidence="7" id="KW-1185">Reference proteome</keyword>
<evidence type="ECO:0000259" key="5">
    <source>
        <dbReference type="PROSITE" id="PS51635"/>
    </source>
</evidence>
<dbReference type="InterPro" id="IPR050301">
    <property type="entry name" value="NTE"/>
</dbReference>
<feature type="active site" description="Nucleophile" evidence="4">
    <location>
        <position position="44"/>
    </location>
</feature>
<feature type="short sequence motif" description="GXGXXG" evidence="4">
    <location>
        <begin position="14"/>
        <end position="19"/>
    </location>
</feature>
<dbReference type="Proteomes" id="UP000004095">
    <property type="component" value="Unassembled WGS sequence"/>
</dbReference>
<dbReference type="PANTHER" id="PTHR14226:SF78">
    <property type="entry name" value="SLR0060 PROTEIN"/>
    <property type="match status" value="1"/>
</dbReference>
<comment type="caution">
    <text evidence="6">The sequence shown here is derived from an EMBL/GenBank/DDBJ whole genome shotgun (WGS) entry which is preliminary data.</text>
</comment>
<name>A1ZE08_MICM2</name>
<evidence type="ECO:0000256" key="3">
    <source>
        <dbReference type="ARBA" id="ARBA00023098"/>
    </source>
</evidence>
<dbReference type="RefSeq" id="WP_002693891.1">
    <property type="nucleotide sequence ID" value="NZ_AAWS01000003.1"/>
</dbReference>
<gene>
    <name evidence="6" type="ORF">M23134_04149</name>
</gene>
<dbReference type="GO" id="GO:0016042">
    <property type="term" value="P:lipid catabolic process"/>
    <property type="evidence" value="ECO:0007669"/>
    <property type="project" value="UniProtKB-UniRule"/>
</dbReference>
<feature type="active site" description="Proton acceptor" evidence="4">
    <location>
        <position position="197"/>
    </location>
</feature>
<dbReference type="EMBL" id="AAWS01000003">
    <property type="protein sequence ID" value="EAY31316.1"/>
    <property type="molecule type" value="Genomic_DNA"/>
</dbReference>
<feature type="domain" description="PNPLA" evidence="5">
    <location>
        <begin position="10"/>
        <end position="210"/>
    </location>
</feature>
<keyword evidence="2 4" id="KW-0442">Lipid degradation</keyword>
<protein>
    <submittedName>
        <fullName evidence="6">Patatin</fullName>
    </submittedName>
</protein>
<evidence type="ECO:0000256" key="1">
    <source>
        <dbReference type="ARBA" id="ARBA00022801"/>
    </source>
</evidence>
<dbReference type="AlphaFoldDB" id="A1ZE08"/>
<dbReference type="PANTHER" id="PTHR14226">
    <property type="entry name" value="NEUROPATHY TARGET ESTERASE/SWISS CHEESE D.MELANOGASTER"/>
    <property type="match status" value="1"/>
</dbReference>
<organism evidence="6 7">
    <name type="scientific">Microscilla marina ATCC 23134</name>
    <dbReference type="NCBI Taxonomy" id="313606"/>
    <lineage>
        <taxon>Bacteria</taxon>
        <taxon>Pseudomonadati</taxon>
        <taxon>Bacteroidota</taxon>
        <taxon>Cytophagia</taxon>
        <taxon>Cytophagales</taxon>
        <taxon>Microscillaceae</taxon>
        <taxon>Microscilla</taxon>
    </lineage>
</organism>
<dbReference type="InterPro" id="IPR016035">
    <property type="entry name" value="Acyl_Trfase/lysoPLipase"/>
</dbReference>